<dbReference type="GO" id="GO:0006508">
    <property type="term" value="P:proteolysis"/>
    <property type="evidence" value="ECO:0007669"/>
    <property type="project" value="InterPro"/>
</dbReference>
<gene>
    <name evidence="2" type="ORF">HMPREF1535_01632</name>
</gene>
<feature type="domain" description="Tail specific protease" evidence="1">
    <location>
        <begin position="233"/>
        <end position="379"/>
    </location>
</feature>
<dbReference type="AlphaFoldDB" id="A0A0F5JHC0"/>
<dbReference type="SUPFAM" id="SSF52096">
    <property type="entry name" value="ClpP/crotonase"/>
    <property type="match status" value="1"/>
</dbReference>
<evidence type="ECO:0000313" key="3">
    <source>
        <dbReference type="Proteomes" id="UP000033047"/>
    </source>
</evidence>
<name>A0A0F5JHC0_9BACT</name>
<dbReference type="InterPro" id="IPR005151">
    <property type="entry name" value="Tail-specific_protease"/>
</dbReference>
<dbReference type="Pfam" id="PF03572">
    <property type="entry name" value="Peptidase_S41"/>
    <property type="match status" value="1"/>
</dbReference>
<dbReference type="HOGENOM" id="CLU_612297_0_0_10"/>
<comment type="caution">
    <text evidence="2">The sequence shown here is derived from an EMBL/GenBank/DDBJ whole genome shotgun (WGS) entry which is preliminary data.</text>
</comment>
<reference evidence="2 3" key="1">
    <citation type="submission" date="2013-04" db="EMBL/GenBank/DDBJ databases">
        <title>The Genome Sequence of Parabacteroides goldsteinii DSM 19448.</title>
        <authorList>
            <consortium name="The Broad Institute Genomics Platform"/>
            <person name="Earl A."/>
            <person name="Ward D."/>
            <person name="Feldgarden M."/>
            <person name="Gevers D."/>
            <person name="Martens E."/>
            <person name="Sakamoto M."/>
            <person name="Benno Y."/>
            <person name="Song Y."/>
            <person name="Liu C."/>
            <person name="Lee J."/>
            <person name="Bolanos M."/>
            <person name="Vaisanen M.L."/>
            <person name="Finegold S.M."/>
            <person name="Walker B."/>
            <person name="Young S."/>
            <person name="Zeng Q."/>
            <person name="Gargeya S."/>
            <person name="Fitzgerald M."/>
            <person name="Haas B."/>
            <person name="Abouelleil A."/>
            <person name="Allen A.W."/>
            <person name="Alvarado L."/>
            <person name="Arachchi H.M."/>
            <person name="Berlin A.M."/>
            <person name="Chapman S.B."/>
            <person name="Gainer-Dewar J."/>
            <person name="Goldberg J."/>
            <person name="Griggs A."/>
            <person name="Gujja S."/>
            <person name="Hansen M."/>
            <person name="Howarth C."/>
            <person name="Imamovic A."/>
            <person name="Ireland A."/>
            <person name="Larimer J."/>
            <person name="McCowan C."/>
            <person name="Murphy C."/>
            <person name="Pearson M."/>
            <person name="Poon T.W."/>
            <person name="Priest M."/>
            <person name="Roberts A."/>
            <person name="Saif S."/>
            <person name="Shea T."/>
            <person name="Sisk P."/>
            <person name="Sykes S."/>
            <person name="Wortman J."/>
            <person name="Nusbaum C."/>
            <person name="Birren B."/>
        </authorList>
    </citation>
    <scope>NUCLEOTIDE SEQUENCE [LARGE SCALE GENOMIC DNA]</scope>
    <source>
        <strain evidence="2 3">DSM 19448</strain>
    </source>
</reference>
<dbReference type="PROSITE" id="PS51257">
    <property type="entry name" value="PROKAR_LIPOPROTEIN"/>
    <property type="match status" value="1"/>
</dbReference>
<proteinExistence type="predicted"/>
<dbReference type="EMBL" id="AQHV01000010">
    <property type="protein sequence ID" value="KKB56980.1"/>
    <property type="molecule type" value="Genomic_DNA"/>
</dbReference>
<protein>
    <recommendedName>
        <fullName evidence="1">Tail specific protease domain-containing protein</fullName>
    </recommendedName>
</protein>
<evidence type="ECO:0000259" key="1">
    <source>
        <dbReference type="Pfam" id="PF03572"/>
    </source>
</evidence>
<dbReference type="PATRIC" id="fig|927665.4.peg.1668"/>
<dbReference type="Gene3D" id="3.90.226.10">
    <property type="entry name" value="2-enoyl-CoA Hydratase, Chain A, domain 1"/>
    <property type="match status" value="1"/>
</dbReference>
<accession>A0A0F5JHC0</accession>
<dbReference type="STRING" id="927665.HMPREF1535_01632"/>
<sequence length="447" mass="50780">MRNLIISILMWLSFIGCSDKDGLLSPAEMKEDIRFYFHMIRDIHPDPYQRYDLLTFVRLEAEMIESCSEPMAREDFGFRLMKTRKFLDGHVGVFDFFSPPGRYHFPTVEFQGNLMLLGNDTLLAVRDSFASYTALDVDSMIPWDQPSKIRNENMNLLLNLLLSPANKSTMTYTGVLKTANGTRDTLICVDTRRVKKNPIYTQPYSSKVYPEDSIAVLYYNSCMIYGEEDVKRYKEYVDTFFDELKSKGIKTLFIDVAHNGGGSDGNNSVIINHLKADAFTSKVRMTGKKAGVEEFINSDLIKKFFNENQEEKNYWMETFGNPIMEKGVAFLEEYTPGRESGYDGNVFVIMGNRTYSAGADFCLTIKLSNAAILVGEKAGQYYPICGNVIKGTLPNSKIIYQVPSTEGFHEPETLFEDGYICPDISYPLKEEMGVEDYKKVLSISSAS</sequence>
<dbReference type="InterPro" id="IPR029045">
    <property type="entry name" value="ClpP/crotonase-like_dom_sf"/>
</dbReference>
<dbReference type="RefSeq" id="WP_046145790.1">
    <property type="nucleotide sequence ID" value="NZ_KQ033912.1"/>
</dbReference>
<dbReference type="Proteomes" id="UP000033047">
    <property type="component" value="Unassembled WGS sequence"/>
</dbReference>
<organism evidence="2 3">
    <name type="scientific">Parabacteroides goldsteinii DSM 19448 = WAL 12034</name>
    <dbReference type="NCBI Taxonomy" id="927665"/>
    <lineage>
        <taxon>Bacteria</taxon>
        <taxon>Pseudomonadati</taxon>
        <taxon>Bacteroidota</taxon>
        <taxon>Bacteroidia</taxon>
        <taxon>Bacteroidales</taxon>
        <taxon>Tannerellaceae</taxon>
        <taxon>Parabacteroides</taxon>
    </lineage>
</organism>
<dbReference type="GO" id="GO:0008236">
    <property type="term" value="F:serine-type peptidase activity"/>
    <property type="evidence" value="ECO:0007669"/>
    <property type="project" value="InterPro"/>
</dbReference>
<evidence type="ECO:0000313" key="2">
    <source>
        <dbReference type="EMBL" id="KKB56980.1"/>
    </source>
</evidence>